<sequence length="163" mass="18126">MRTIKIMRRIKEMGMQDAATLPTPCLVIQAGVLQCTMANRNGRSSSSACHMATLDQGTMIEQLHRQRCRQFFSEFTFGGKSTAKGDPAVEDSRTVNKLKMAGGRSRCILQCIRWSLVQESTVSTMAAPFELQNFMTIIRDYTVSSISRHHDGFPSSDNTDPTG</sequence>
<protein>
    <submittedName>
        <fullName evidence="1">Uncharacterized protein</fullName>
    </submittedName>
</protein>
<name>A0A6G1JVP3_9PLEO</name>
<dbReference type="EMBL" id="MU005783">
    <property type="protein sequence ID" value="KAF2704325.1"/>
    <property type="molecule type" value="Genomic_DNA"/>
</dbReference>
<dbReference type="OrthoDB" id="416217at2759"/>
<dbReference type="Proteomes" id="UP000799428">
    <property type="component" value="Unassembled WGS sequence"/>
</dbReference>
<gene>
    <name evidence="1" type="ORF">K504DRAFT_495042</name>
</gene>
<evidence type="ECO:0000313" key="2">
    <source>
        <dbReference type="Proteomes" id="UP000799428"/>
    </source>
</evidence>
<keyword evidence="2" id="KW-1185">Reference proteome</keyword>
<organism evidence="1 2">
    <name type="scientific">Pleomassaria siparia CBS 279.74</name>
    <dbReference type="NCBI Taxonomy" id="1314801"/>
    <lineage>
        <taxon>Eukaryota</taxon>
        <taxon>Fungi</taxon>
        <taxon>Dikarya</taxon>
        <taxon>Ascomycota</taxon>
        <taxon>Pezizomycotina</taxon>
        <taxon>Dothideomycetes</taxon>
        <taxon>Pleosporomycetidae</taxon>
        <taxon>Pleosporales</taxon>
        <taxon>Pleomassariaceae</taxon>
        <taxon>Pleomassaria</taxon>
    </lineage>
</organism>
<proteinExistence type="predicted"/>
<dbReference type="AlphaFoldDB" id="A0A6G1JVP3"/>
<evidence type="ECO:0000313" key="1">
    <source>
        <dbReference type="EMBL" id="KAF2704325.1"/>
    </source>
</evidence>
<accession>A0A6G1JVP3</accession>
<reference evidence="1" key="1">
    <citation type="journal article" date="2020" name="Stud. Mycol.">
        <title>101 Dothideomycetes genomes: a test case for predicting lifestyles and emergence of pathogens.</title>
        <authorList>
            <person name="Haridas S."/>
            <person name="Albert R."/>
            <person name="Binder M."/>
            <person name="Bloem J."/>
            <person name="Labutti K."/>
            <person name="Salamov A."/>
            <person name="Andreopoulos B."/>
            <person name="Baker S."/>
            <person name="Barry K."/>
            <person name="Bills G."/>
            <person name="Bluhm B."/>
            <person name="Cannon C."/>
            <person name="Castanera R."/>
            <person name="Culley D."/>
            <person name="Daum C."/>
            <person name="Ezra D."/>
            <person name="Gonzalez J."/>
            <person name="Henrissat B."/>
            <person name="Kuo A."/>
            <person name="Liang C."/>
            <person name="Lipzen A."/>
            <person name="Lutzoni F."/>
            <person name="Magnuson J."/>
            <person name="Mondo S."/>
            <person name="Nolan M."/>
            <person name="Ohm R."/>
            <person name="Pangilinan J."/>
            <person name="Park H.-J."/>
            <person name="Ramirez L."/>
            <person name="Alfaro M."/>
            <person name="Sun H."/>
            <person name="Tritt A."/>
            <person name="Yoshinaga Y."/>
            <person name="Zwiers L.-H."/>
            <person name="Turgeon B."/>
            <person name="Goodwin S."/>
            <person name="Spatafora J."/>
            <person name="Crous P."/>
            <person name="Grigoriev I."/>
        </authorList>
    </citation>
    <scope>NUCLEOTIDE SEQUENCE</scope>
    <source>
        <strain evidence="1">CBS 279.74</strain>
    </source>
</reference>